<evidence type="ECO:0000313" key="2">
    <source>
        <dbReference type="Proteomes" id="UP000470771"/>
    </source>
</evidence>
<protein>
    <recommendedName>
        <fullName evidence="3">SGNH/GDSL hydrolase family protein</fullName>
    </recommendedName>
</protein>
<name>A0A6N9NHK8_9FLAO</name>
<keyword evidence="2" id="KW-1185">Reference proteome</keyword>
<evidence type="ECO:0008006" key="3">
    <source>
        <dbReference type="Google" id="ProtNLM"/>
    </source>
</evidence>
<accession>A0A6N9NHK8</accession>
<comment type="caution">
    <text evidence="1">The sequence shown here is derived from an EMBL/GenBank/DDBJ whole genome shotgun (WGS) entry which is preliminary data.</text>
</comment>
<dbReference type="RefSeq" id="WP_160633100.1">
    <property type="nucleotide sequence ID" value="NZ_WWNE01000006.1"/>
</dbReference>
<dbReference type="InterPro" id="IPR036514">
    <property type="entry name" value="SGNH_hydro_sf"/>
</dbReference>
<dbReference type="Proteomes" id="UP000470771">
    <property type="component" value="Unassembled WGS sequence"/>
</dbReference>
<dbReference type="EMBL" id="WWNE01000006">
    <property type="protein sequence ID" value="NBG66158.1"/>
    <property type="molecule type" value="Genomic_DNA"/>
</dbReference>
<sequence length="300" mass="34095">MGLQSYSYERFIELKEFIPAVEVSSYSNNIEAIELLEVNVALPCLADSNGLLVSKNSVNQESILLLGDAQTSNLDLDPNERIHHLLFNKLDSSYQIINASYPSSDLIHSTNKLVNILLPMRPKVVLINHNLTDLLLLAKNGSYWNKIIGDKKKARVSTTPFVPNVSLKKVEDSIILKEYTKALSNIGQLLSNWHITPIFITQAFNHYDSLNLSKLLQVKNIHITNERVSALHRKINQEIRAICKDNNWSIIDLERVLNSNPLYFNNYLLFNSSGTKEACQHISDSLKRWELVKTTEPTLL</sequence>
<dbReference type="SUPFAM" id="SSF52266">
    <property type="entry name" value="SGNH hydrolase"/>
    <property type="match status" value="1"/>
</dbReference>
<proteinExistence type="predicted"/>
<dbReference type="GO" id="GO:0016788">
    <property type="term" value="F:hydrolase activity, acting on ester bonds"/>
    <property type="evidence" value="ECO:0007669"/>
    <property type="project" value="UniProtKB-ARBA"/>
</dbReference>
<evidence type="ECO:0000313" key="1">
    <source>
        <dbReference type="EMBL" id="NBG66158.1"/>
    </source>
</evidence>
<dbReference type="Gene3D" id="3.40.50.1110">
    <property type="entry name" value="SGNH hydrolase"/>
    <property type="match status" value="1"/>
</dbReference>
<reference evidence="1 2" key="1">
    <citation type="submission" date="2019-12" db="EMBL/GenBank/DDBJ databases">
        <authorList>
            <person name="Zhao J."/>
        </authorList>
    </citation>
    <scope>NUCLEOTIDE SEQUENCE [LARGE SCALE GENOMIC DNA]</scope>
    <source>
        <strain evidence="1 2">S-15</strain>
    </source>
</reference>
<organism evidence="1 2">
    <name type="scientific">Acidiluteibacter ferrifornacis</name>
    <dbReference type="NCBI Taxonomy" id="2692424"/>
    <lineage>
        <taxon>Bacteria</taxon>
        <taxon>Pseudomonadati</taxon>
        <taxon>Bacteroidota</taxon>
        <taxon>Flavobacteriia</taxon>
        <taxon>Flavobacteriales</taxon>
        <taxon>Cryomorphaceae</taxon>
        <taxon>Acidiluteibacter</taxon>
    </lineage>
</organism>
<dbReference type="AlphaFoldDB" id="A0A6N9NHK8"/>
<gene>
    <name evidence="1" type="ORF">GQN54_08500</name>
</gene>